<dbReference type="Proteomes" id="UP000460298">
    <property type="component" value="Unassembled WGS sequence"/>
</dbReference>
<keyword evidence="3" id="KW-0804">Transcription</keyword>
<dbReference type="Pfam" id="PF17932">
    <property type="entry name" value="TetR_C_24"/>
    <property type="match status" value="1"/>
</dbReference>
<dbReference type="InterPro" id="IPR041490">
    <property type="entry name" value="KstR2_TetR_C"/>
</dbReference>
<dbReference type="AlphaFoldDB" id="A0A833H3W7"/>
<keyword evidence="1" id="KW-0805">Transcription regulation</keyword>
<dbReference type="PANTHER" id="PTHR30055:SF240">
    <property type="entry name" value="HTH-TYPE TRANSCRIPTIONAL REGULATOR ACRR"/>
    <property type="match status" value="1"/>
</dbReference>
<dbReference type="InterPro" id="IPR036271">
    <property type="entry name" value="Tet_transcr_reg_TetR-rel_C_sf"/>
</dbReference>
<organism evidence="6 7">
    <name type="scientific">Leptonema illini</name>
    <dbReference type="NCBI Taxonomy" id="183"/>
    <lineage>
        <taxon>Bacteria</taxon>
        <taxon>Pseudomonadati</taxon>
        <taxon>Spirochaetota</taxon>
        <taxon>Spirochaetia</taxon>
        <taxon>Leptospirales</taxon>
        <taxon>Leptospiraceae</taxon>
        <taxon>Leptonema</taxon>
    </lineage>
</organism>
<feature type="DNA-binding region" description="H-T-H motif" evidence="4">
    <location>
        <begin position="69"/>
        <end position="88"/>
    </location>
</feature>
<reference evidence="6 7" key="1">
    <citation type="submission" date="2019-10" db="EMBL/GenBank/DDBJ databases">
        <title>Extracellular Electron Transfer in a Candidatus Methanoperedens spp. Enrichment Culture.</title>
        <authorList>
            <person name="Berger S."/>
            <person name="Rangel Shaw D."/>
            <person name="Berben T."/>
            <person name="In 'T Zandt M."/>
            <person name="Frank J."/>
            <person name="Reimann J."/>
            <person name="Jetten M.S.M."/>
            <person name="Welte C.U."/>
        </authorList>
    </citation>
    <scope>NUCLEOTIDE SEQUENCE [LARGE SCALE GENOMIC DNA]</scope>
    <source>
        <strain evidence="6">SB12</strain>
    </source>
</reference>
<dbReference type="PROSITE" id="PS50977">
    <property type="entry name" value="HTH_TETR_2"/>
    <property type="match status" value="1"/>
</dbReference>
<dbReference type="InterPro" id="IPR050109">
    <property type="entry name" value="HTH-type_TetR-like_transc_reg"/>
</dbReference>
<name>A0A833H3W7_9LEPT</name>
<dbReference type="InterPro" id="IPR001647">
    <property type="entry name" value="HTH_TetR"/>
</dbReference>
<dbReference type="PRINTS" id="PR00455">
    <property type="entry name" value="HTHTETR"/>
</dbReference>
<evidence type="ECO:0000259" key="5">
    <source>
        <dbReference type="PROSITE" id="PS50977"/>
    </source>
</evidence>
<dbReference type="GO" id="GO:0003700">
    <property type="term" value="F:DNA-binding transcription factor activity"/>
    <property type="evidence" value="ECO:0007669"/>
    <property type="project" value="TreeGrafter"/>
</dbReference>
<evidence type="ECO:0000313" key="7">
    <source>
        <dbReference type="Proteomes" id="UP000460298"/>
    </source>
</evidence>
<dbReference type="EMBL" id="WBUI01000002">
    <property type="protein sequence ID" value="KAB2934627.1"/>
    <property type="molecule type" value="Genomic_DNA"/>
</dbReference>
<comment type="caution">
    <text evidence="6">The sequence shown here is derived from an EMBL/GenBank/DDBJ whole genome shotgun (WGS) entry which is preliminary data.</text>
</comment>
<protein>
    <submittedName>
        <fullName evidence="6">TetR/AcrR family transcriptional regulator</fullName>
    </submittedName>
</protein>
<evidence type="ECO:0000313" key="6">
    <source>
        <dbReference type="EMBL" id="KAB2934627.1"/>
    </source>
</evidence>
<keyword evidence="2 4" id="KW-0238">DNA-binding</keyword>
<evidence type="ECO:0000256" key="2">
    <source>
        <dbReference type="ARBA" id="ARBA00023125"/>
    </source>
</evidence>
<evidence type="ECO:0000256" key="3">
    <source>
        <dbReference type="ARBA" id="ARBA00023163"/>
    </source>
</evidence>
<accession>A0A833H3W7</accession>
<dbReference type="InterPro" id="IPR009057">
    <property type="entry name" value="Homeodomain-like_sf"/>
</dbReference>
<evidence type="ECO:0000256" key="4">
    <source>
        <dbReference type="PROSITE-ProRule" id="PRU00335"/>
    </source>
</evidence>
<dbReference type="Gene3D" id="1.10.10.60">
    <property type="entry name" value="Homeodomain-like"/>
    <property type="match status" value="1"/>
</dbReference>
<dbReference type="PANTHER" id="PTHR30055">
    <property type="entry name" value="HTH-TYPE TRANSCRIPTIONAL REGULATOR RUTR"/>
    <property type="match status" value="1"/>
</dbReference>
<dbReference type="SUPFAM" id="SSF48498">
    <property type="entry name" value="Tetracyclin repressor-like, C-terminal domain"/>
    <property type="match status" value="1"/>
</dbReference>
<dbReference type="Gene3D" id="1.10.357.10">
    <property type="entry name" value="Tetracycline Repressor, domain 2"/>
    <property type="match status" value="1"/>
</dbReference>
<dbReference type="GO" id="GO:0000976">
    <property type="term" value="F:transcription cis-regulatory region binding"/>
    <property type="evidence" value="ECO:0007669"/>
    <property type="project" value="TreeGrafter"/>
</dbReference>
<dbReference type="SUPFAM" id="SSF46689">
    <property type="entry name" value="Homeodomain-like"/>
    <property type="match status" value="1"/>
</dbReference>
<feature type="domain" description="HTH tetR-type" evidence="5">
    <location>
        <begin position="46"/>
        <end position="106"/>
    </location>
</feature>
<gene>
    <name evidence="6" type="ORF">F9K24_02290</name>
</gene>
<evidence type="ECO:0000256" key="1">
    <source>
        <dbReference type="ARBA" id="ARBA00023015"/>
    </source>
</evidence>
<proteinExistence type="predicted"/>
<dbReference type="Pfam" id="PF00440">
    <property type="entry name" value="TetR_N"/>
    <property type="match status" value="1"/>
</dbReference>
<sequence length="243" mass="28133">MPALAELPLRFREFSAEHPLSTARLARQIYHDRLFQGRIKKEEKAVANLERIIRAVLRLSQKQGFAAMSLRDLSREAEMSMGGLYAYFDSKEELLRMIFERGQRTVLEIFDELMISFSEAGAKLQAAICAHLYLSEAFPKIFYFFFMEAKGLTHEDQRRSIVLEQSTELIFASIIEEGVQAGVFHCENPLMTAAMIKALLQDWYLKRYKYVRRKISVEDYATQVLNLVIPYLKQPRSGYSSIP</sequence>